<feature type="region of interest" description="Disordered" evidence="2">
    <location>
        <begin position="3297"/>
        <end position="3329"/>
    </location>
</feature>
<dbReference type="OrthoDB" id="2441647at2759"/>
<feature type="coiled-coil region" evidence="1">
    <location>
        <begin position="128"/>
        <end position="155"/>
    </location>
</feature>
<evidence type="ECO:0000313" key="5">
    <source>
        <dbReference type="RefSeq" id="XP_033784371.1"/>
    </source>
</evidence>
<keyword evidence="3" id="KW-0812">Transmembrane</keyword>
<feature type="coiled-coil region" evidence="1">
    <location>
        <begin position="297"/>
        <end position="620"/>
    </location>
</feature>
<sequence>MWKWYSGDESSSGAGVPGTQDGGNTMSVGDMVEQLAQTEQLVLQLKELIREKDNELRNKDQKLKEEKEASEVKVSKAKLQNKAKIASLSSQLEELKKQLASGPREIKESKKTPGDGDQENAAANRGKILMLRRKVEELESQISQKNEELHKKNTENETLCQRGSELDAMLVEKDKKLAEKEAYIIDLQIATGSGNTATDLVVPIEHVKLSVNESSMQEMQSLIQSLTWKVGDSEERNGLLQEQNQSLRNLFSKEKQHFQEREAMYVENIRMFQNIIQEKEKDLMSQAQKHEQELFKLAAKSDASADLEQLLKALKQKLHEKEEVLLGRNQVIDMLQKELDSKDQQLTEINDTYKRLQLEKENLLSKLEAEKHVMRAQLRDMREKYENELKKLHEVTSAKMQEIQEKHELELQEKDQALIQFQKQAESGENNSEQALDADAVMKQKVETLKAQVKIKTDEASKSEAKFLKMKAWSKSRIKQLEDELKSLQSSSKNNHSDLTRRVFDLENEKEELQTKLELFSQLKTQNEELLAKLETYEEQQRKLQADLEQVTKRAASQTSESGSVDELQNRLLEWQEMVPESEDAQDQVREEKSAIALRMAQIEEEREAIVSGQQELEEELTAAQGIARLHQARRKNIQAITKHQEGYDADDSNIILERTDSAEGENMGGWWPEFTSPNTGLRTVVEELELERNQLQEQMLSLEERCQDLEDQLQLQVRIETLQNENERMQAQLTQLRNQHAQEADRQQILVSSLNEQLKGINDRKVFLETSLMEKEQKLLGMTEKIERAESLKQLLQEKDMLNKELSEKLAQTDQQLDDAKKKLGTYEMECNKLKSNSRDLMEKLATLKEKVLKQDEALELTRRDLDQTNEELDRLNTSHMEERTQLIHDLQRREREIDHLKEILLEKDREISAFSSNITEYSEEILILKQQVQFKEEEAREMENALNKSEEESHVLREAQSSDIKDASSVISTLSQKLNMMELELNKTIDQKNASTKEAEELIRQISENNVTIKELRTEIQAHTVTHKNHVIECESQITLLKGQVNIFTEKLKEAESKHRQEVENLQLQLDENNSAKERLNNLMEEREIKEQTIERELKSAKDQYNKVIAEAANKDEDLDKISKQLEQHMQEKEIMEAALQERNEIVRSLEEKVQVAQQQNEETSLKLMGKLKAKVKENKELQKQLDETAGKVAVEKEELILTKKHLESLLEEKEVCLAGQIKVAEDLSESICNLGNQKQQLVTENEHLLKQLNIKESDILTQSQTVSELENKLSVNEKHLLDYQSVISDLTLDKNELMSKVKEISINLEQKKTLVTQELLEKTKESNILSQQLTENTKTMQQLHEQICALKVKLKEANERSLEKEDKLNNRLAEYNTLLEQLGQNKAEREALQQRIEKLTSGLEEQNKSLDEKSTQVDVLHKQIEENKKHIAELEKEGNALRAENVKHERLLGEKESCLKSQGLALENLNHQVDQKTKDSILLSSQFEVISKETSVLKFEKEEALVAFNKKANESDSLLLQVSQYQSENASLKQEACTLNTQIKQLKADAEMINSSVTKKENEISALNSHLTQERNSILALKGQIDTLITEKQNLQRSFAENAAALAQKETLIQQIKENKLEGEGKYIQVISDLQNQLKDFLSEASQLKQTIEDKENELKNQAVELKLFKDKSEESILLKVQLCENMEVISDLHGQIKALKEKTDELNQLTSVKDEALKQKVDDYVKLKARFSDLQENCIMQKEQLTSLRSESDQLKSTALEKESALKNNLIHNEELKLILQNKETTCEALSQKVLNLEEVTLTLEKELNVHKIKLRDKETLVLEKTNLLKNLNDKASNVELFQSQLEEKTLLVSQLQGQMYSMTLELQKSDELRQEKESMLVNLEESLKVEHEKINKLTTTVREKEDDVTKLLHSLKEKESIIYLIESNIHTLTSDIGLVEVIDNNVALKNIANVIREGNKTIAAKEMALGRFSAELESIKTEHQKALEQMQVLQQKEIMLQALQEKFSDQAQEIENLKLEQNNTLSKTSQDIHEKTVLLDDLKVQFNSIIQEKMYAEEERNKVILEKEELAATYRSQLNKKSAELEDLQKELEHALKGSVQQVETITMQMRREKDQLQIQVSLQAEEIAGFKGKIELLDKSLLESERKLSSVSQENATLIEQLSRLESEMTLKIGTIQVLQQDLDLLEKQLTENVCLLFGNKPLSGKDADVSQADKQLTDCKDRLEKLSFIMSEMVNKETEVAELRQMLSNREQYIDDIMKDKIQGVMMIEKERELLQSDTEKVEKKYKSEVACLVEETTSAKQAFEEQQLILKEKEEMLEDRKKHISFLLEQLDKLEKELKISHEKLDTEDKDLLEEIRKKECLIESLTSQISQQKDLVSVLSHQIKEKDVSLTQIMESMSNQMVTFSDEKNVLMSHLQCLESAQSSSLADIAAVSQELMECKKELEHHQVMLADKDSTINDLVNEKDQMQFQVEKLNKEKDNMKKKLQAALLVRKDLMKKVGSGQNEIEKQDKKTEELTKRVDELSYQLKSVETCNRELKSHLELLKQQLLEKDSDVNSLNETLLEKESLLVQLKKNVKELRDNIASKEFELLDYVTCVQEKDSLLDHIQTILSEKERTFGDVRSQLLLHLENLKSGGGKQQDKSQCQSMEQQFTAGDSFSNYNEVYNERNQLNVLQKENDVLQKQIEATHLERKATIKKAQKENDKLLTKLSEQPKDPDTLKKEYSELKNEYKVKCKELDRNQLVVSSLQKELQTYEVDLLEKEKVMNKYRLEVEEQKGRIKAIQQEFEKDKAYEIIMKNTELEKLNGDYLKLIEKAKTQEDDLRNLSIGLAEKTEETIKLKNSFNELEQNYKKDKDVMLTEICQLQKKAEVSEMEIADLNEKLQLGNMQTSENNDEITALLSSLHEQQKKLMDSQEEVKLFKTICEDLKREKEENASTLMRLNAEMLNLKAHINNCKEETELLTKLNPTETENDIAEPLTLCQITKENCSDNLEESHLISESKLLQEIPLEKDSHMKSLENEFFRGEENADNLEHQIKQQTKMAYKSVEKNMEANNTQQQDMKNAGVKSKEPLQRKLQAALISRREVLKENKLIKEKIDCLLLENGELANKASTLAGKECILNQEKEHLASENERLLTDNENLSAACESLKSTMETIVQEKEAFCFQLNSLKDSQTVELSGWKAKHSELNKEYESLLQAYENISNEIGKMSQIIELTRREKQDITHQFHEMELEKQESEKQTQEMNNENENLKSKLKQLAESKQEEIKELNAEVERLTSVLKSTTEGQSLVSRLSQQNSELVEENNKLKETSESLQSSSQQYQNENEILQNDIHVMKYSLGELQVQMDSYQTDMQARCNEVVSEKETLTYQVNLLNSEIAEKVKNLTAVEQEQNETLKKLKESKESLDHQNGLISKLEIEVSSAKQDIIGLDEKVKILEDDKCLLQEELENVQEMSCKIKYERELLQTELLNNKKMTDHLTGQLKVAQTQHSLLAQQIENLKAEKYSVVREKEEQHLQLVREFEEKVKSAHRGNHGAKNNSKELQDLLKEKQQEISQLQKDSIKFQELILDLERSLKVSHSKSKEVEKDMSSTTDKLAKANGEVRLLDEKLYSHNILMEEMKHEISALKAENLNLKRVIRKKEDDLKIQARNREKDLENSLQDLKINNQKELMNLQDRHDILQREKEKIVEELHQIQNQMVIKDLQNKTLQGDLNTSLARLGAFTQCMSSLQNDRDRVVDEMKKWEIQFKNAIDSKEKQVEESHQKIISLQKEIKSKVSQFQELEIKCSMLEGSNKEMSLQKNHQDSEYSNELTSVKETNLMLLSRLEELEMDLRSKEDMLQTLYSENDFLKVHVASKTDVRKQIEILESTVAQKEAAFHQVVTEKEKLCADLENLVSISQQMKVMLTNKDTEISVLLSSKDGEISGYLEQIQSQQRKQTQEYEKKMSVLQTEKEQLREACRNMENVLKVFQAKADKAVKDKTETLNGSDAFRKSVSSLQADRDHSSDFKDLEPCHQIVLSEKGNLIADSAGENTALKQEIRDLLNQIDDLHAETAMLRAQLIRYREDLNQVLSLKDHQLKELLKRQLDHIKNLEQEKCDFQKQERKIQKINASHKKTMDYLERENENLKSKINDLEVLIADLNKIKLISESKAVFQGAMAYHNQKKELLFQLQDSEALESKLPQDKKVFEKIKEVDGMLNKEILTLEQLENERIRAEDQAEKGLLDLQLQNKTLIFQIESFGKAMAALQDDRDRLIEDFKILQSRYASELRSEKIRGDDLETELKTFKSRLLNLLTKISLLNQTFIGPGNEATVDELVGHTESLCKALAERDLEITRLSSEYGDQARQIDAFSKAMASLQDDRERLLQHLSKLKIVHETKQGISSVTVVSDSEFSFLKSNLEELQNDEKKQGKDASNLMSTEILELKTKVNTLEKALQQTKTSRDQTAQEIISYQSEVAELRMEKNLLVMDSRALRDQFNMTVAEKDQLTADLQKLQQGMVTQETSFINNNNDDKVRRLAEENSVLASQLKTLSQTLRETQIRYNEMQNHYYRLERDYQTGRVSFQETVQDEQRAEVPPGAPQEKAIAVGEMHDMELGDQWKRLLDTEQKHDLAQQEINQLTERLSEERGRRETAEENLRLAEEQNKSYRSIPRDHEYAVQVESDEEREALIINPSEHLVKRKMKGGALSLRRWLRGRSLYFSKLLTSRAKSRYVFLIYLVMLHIIVIMCLSGIL</sequence>
<feature type="coiled-coil region" evidence="1">
    <location>
        <begin position="2920"/>
        <end position="2968"/>
    </location>
</feature>
<feature type="coiled-coil region" evidence="1">
    <location>
        <begin position="3836"/>
        <end position="3887"/>
    </location>
</feature>
<feature type="coiled-coil region" evidence="1">
    <location>
        <begin position="679"/>
        <end position="747"/>
    </location>
</feature>
<feature type="coiled-coil region" evidence="1">
    <location>
        <begin position="4036"/>
        <end position="4155"/>
    </location>
</feature>
<feature type="region of interest" description="Disordered" evidence="2">
    <location>
        <begin position="53"/>
        <end position="72"/>
    </location>
</feature>
<evidence type="ECO:0000256" key="2">
    <source>
        <dbReference type="SAM" id="MobiDB-lite"/>
    </source>
</evidence>
<dbReference type="PANTHER" id="PTHR18887">
    <property type="entry name" value="GOLGI-ASSOCIATED PROTEIN GCP360-RELATED"/>
    <property type="match status" value="1"/>
</dbReference>
<dbReference type="Gene3D" id="1.10.287.1490">
    <property type="match status" value="1"/>
</dbReference>
<dbReference type="InParanoid" id="A0A6P8QC32"/>
<feature type="coiled-coil region" evidence="1">
    <location>
        <begin position="4540"/>
        <end position="4567"/>
    </location>
</feature>
<name>A0A6P8QC32_GEOSA</name>
<feature type="coiled-coil region" evidence="1">
    <location>
        <begin position="4614"/>
        <end position="4662"/>
    </location>
</feature>
<protein>
    <submittedName>
        <fullName evidence="5">Golgin subfamily B member 1-like</fullName>
    </submittedName>
</protein>
<organism evidence="4 5">
    <name type="scientific">Geotrypetes seraphini</name>
    <name type="common">Gaboon caecilian</name>
    <name type="synonym">Caecilia seraphini</name>
    <dbReference type="NCBI Taxonomy" id="260995"/>
    <lineage>
        <taxon>Eukaryota</taxon>
        <taxon>Metazoa</taxon>
        <taxon>Chordata</taxon>
        <taxon>Craniata</taxon>
        <taxon>Vertebrata</taxon>
        <taxon>Euteleostomi</taxon>
        <taxon>Amphibia</taxon>
        <taxon>Gymnophiona</taxon>
        <taxon>Geotrypetes</taxon>
    </lineage>
</organism>
<keyword evidence="3" id="KW-1133">Transmembrane helix</keyword>
<feature type="coiled-coil region" evidence="1">
    <location>
        <begin position="4202"/>
        <end position="4275"/>
    </location>
</feature>
<feature type="coiled-coil region" evidence="1">
    <location>
        <begin position="3627"/>
        <end position="3708"/>
    </location>
</feature>
<dbReference type="PANTHER" id="PTHR18887:SF4">
    <property type="entry name" value="GOLGIN SUBFAMILY B MEMBER 1-LIKE"/>
    <property type="match status" value="1"/>
</dbReference>
<feature type="coiled-coil region" evidence="1">
    <location>
        <begin position="3381"/>
        <end position="3450"/>
    </location>
</feature>
<evidence type="ECO:0000313" key="4">
    <source>
        <dbReference type="Proteomes" id="UP000515159"/>
    </source>
</evidence>
<feature type="coiled-coil region" evidence="1">
    <location>
        <begin position="773"/>
        <end position="1201"/>
    </location>
</feature>
<feature type="coiled-coil region" evidence="1">
    <location>
        <begin position="3543"/>
        <end position="3577"/>
    </location>
</feature>
<evidence type="ECO:0000256" key="1">
    <source>
        <dbReference type="SAM" id="Coils"/>
    </source>
</evidence>
<feature type="coiled-coil region" evidence="1">
    <location>
        <begin position="2325"/>
        <end position="2359"/>
    </location>
</feature>
<feature type="coiled-coil region" evidence="1">
    <location>
        <begin position="3737"/>
        <end position="3796"/>
    </location>
</feature>
<dbReference type="GeneID" id="117352202"/>
<accession>A0A6P8QC32</accession>
<feature type="compositionally biased region" description="Polar residues" evidence="2">
    <location>
        <begin position="3297"/>
        <end position="3309"/>
    </location>
</feature>
<feature type="coiled-coil region" evidence="1">
    <location>
        <begin position="2466"/>
        <end position="2598"/>
    </location>
</feature>
<feature type="transmembrane region" description="Helical" evidence="3">
    <location>
        <begin position="4724"/>
        <end position="4744"/>
    </location>
</feature>
<feature type="coiled-coil region" evidence="1">
    <location>
        <begin position="2730"/>
        <end position="2859"/>
    </location>
</feature>
<feature type="coiled-coil region" evidence="1">
    <location>
        <begin position="3949"/>
        <end position="3983"/>
    </location>
</feature>
<feature type="coiled-coil region" evidence="1">
    <location>
        <begin position="1518"/>
        <end position="1601"/>
    </location>
</feature>
<feature type="coiled-coil region" evidence="1">
    <location>
        <begin position="1634"/>
        <end position="1741"/>
    </location>
</feature>
<reference evidence="5" key="1">
    <citation type="submission" date="2025-08" db="UniProtKB">
        <authorList>
            <consortium name="RefSeq"/>
        </authorList>
    </citation>
    <scope>IDENTIFICATION</scope>
</reference>
<feature type="coiled-coil region" evidence="1">
    <location>
        <begin position="2076"/>
        <end position="2103"/>
    </location>
</feature>
<feature type="coiled-coil region" evidence="1">
    <location>
        <begin position="1981"/>
        <end position="2025"/>
    </location>
</feature>
<keyword evidence="3" id="KW-0472">Membrane</keyword>
<dbReference type="InterPro" id="IPR026202">
    <property type="entry name" value="GOLGB1"/>
</dbReference>
<keyword evidence="4" id="KW-1185">Reference proteome</keyword>
<dbReference type="KEGG" id="gsh:117352202"/>
<proteinExistence type="predicted"/>
<gene>
    <name evidence="5" type="primary">LOC117352202</name>
</gene>
<dbReference type="Proteomes" id="UP000515159">
    <property type="component" value="Chromosome 19"/>
</dbReference>
<feature type="region of interest" description="Disordered" evidence="2">
    <location>
        <begin position="1"/>
        <end position="29"/>
    </location>
</feature>
<keyword evidence="1" id="KW-0175">Coiled coil</keyword>
<feature type="coiled-coil region" evidence="1">
    <location>
        <begin position="4433"/>
        <end position="4474"/>
    </location>
</feature>
<feature type="coiled-coil region" evidence="1">
    <location>
        <begin position="1777"/>
        <end position="1905"/>
    </location>
</feature>
<feature type="region of interest" description="Disordered" evidence="2">
    <location>
        <begin position="97"/>
        <end position="120"/>
    </location>
</feature>
<feature type="compositionally biased region" description="Basic and acidic residues" evidence="2">
    <location>
        <begin position="104"/>
        <end position="114"/>
    </location>
</feature>
<feature type="coiled-coil region" evidence="1">
    <location>
        <begin position="1354"/>
        <end position="1454"/>
    </location>
</feature>
<feature type="coiled-coil region" evidence="1">
    <location>
        <begin position="2673"/>
        <end position="2700"/>
    </location>
</feature>
<dbReference type="GO" id="GO:0005794">
    <property type="term" value="C:Golgi apparatus"/>
    <property type="evidence" value="ECO:0007669"/>
    <property type="project" value="InterPro"/>
</dbReference>
<evidence type="ECO:0000256" key="3">
    <source>
        <dbReference type="SAM" id="Phobius"/>
    </source>
</evidence>
<dbReference type="RefSeq" id="XP_033784371.1">
    <property type="nucleotide sequence ID" value="XM_033928480.1"/>
</dbReference>